<dbReference type="CDD" id="cd01392">
    <property type="entry name" value="HTH_LacI"/>
    <property type="match status" value="1"/>
</dbReference>
<dbReference type="GO" id="GO:0003677">
    <property type="term" value="F:DNA binding"/>
    <property type="evidence" value="ECO:0007669"/>
    <property type="project" value="UniProtKB-KW"/>
</dbReference>
<dbReference type="SUPFAM" id="SSF53822">
    <property type="entry name" value="Periplasmic binding protein-like I"/>
    <property type="match status" value="1"/>
</dbReference>
<feature type="domain" description="HTH cro/C1-type" evidence="5">
    <location>
        <begin position="3"/>
        <end position="46"/>
    </location>
</feature>
<evidence type="ECO:0000256" key="2">
    <source>
        <dbReference type="ARBA" id="ARBA00023125"/>
    </source>
</evidence>
<dbReference type="RefSeq" id="WP_283078053.1">
    <property type="nucleotide sequence ID" value="NZ_CP121671.1"/>
</dbReference>
<dbReference type="InterPro" id="IPR028082">
    <property type="entry name" value="Peripla_BP_I"/>
</dbReference>
<feature type="domain" description="HTH lacI-type" evidence="4">
    <location>
        <begin position="2"/>
        <end position="56"/>
    </location>
</feature>
<proteinExistence type="predicted"/>
<dbReference type="SUPFAM" id="SSF47413">
    <property type="entry name" value="lambda repressor-like DNA-binding domains"/>
    <property type="match status" value="1"/>
</dbReference>
<sequence>MATIEDVAKLAGLSRTTVSRVINDQPYVTDDKKQRIIDAMKTLGYVPNSSARRLRRRCTETIAVLLPRVTNPFFGKLIESLEQEASRNGYQVIVCQTHDNKQKELDYLQLLKTKQVDGVIMASLINDWQDIEPYLASGPIVLCNEYRPANGVSMIHIDHKKAAYESTAHLIHEGCEQLAYVTGGHDTFIASERKAGFLEALAENDLQFDPKLEVNWALDVNDGQKVFQYLIENHSHVDGVFTGSDEVAAGIVYAASQSKLNIPGDLAVVGFDNQMLSLLMVPAITTIEQPVEDMAAKTIEVLVEKMNDKGTNQERRFVYPHQLIVRSSTNREQILSQSAPL</sequence>
<dbReference type="PRINTS" id="PR00036">
    <property type="entry name" value="HTHLACI"/>
</dbReference>
<evidence type="ECO:0000256" key="3">
    <source>
        <dbReference type="ARBA" id="ARBA00023163"/>
    </source>
</evidence>
<dbReference type="CDD" id="cd06286">
    <property type="entry name" value="PBP1_CcpB-like"/>
    <property type="match status" value="1"/>
</dbReference>
<dbReference type="Pfam" id="PF00532">
    <property type="entry name" value="Peripla_BP_1"/>
    <property type="match status" value="1"/>
</dbReference>
<dbReference type="Gene3D" id="1.10.260.40">
    <property type="entry name" value="lambda repressor-like DNA-binding domains"/>
    <property type="match status" value="1"/>
</dbReference>
<accession>A0ABY8J0T0</accession>
<dbReference type="InterPro" id="IPR001761">
    <property type="entry name" value="Peripla_BP/Lac1_sug-bd_dom"/>
</dbReference>
<protein>
    <submittedName>
        <fullName evidence="6">LacI family DNA-binding transcriptional regulator</fullName>
    </submittedName>
</protein>
<dbReference type="InterPro" id="IPR001387">
    <property type="entry name" value="Cro/C1-type_HTH"/>
</dbReference>
<dbReference type="SMART" id="SM00354">
    <property type="entry name" value="HTH_LACI"/>
    <property type="match status" value="1"/>
</dbReference>
<dbReference type="PANTHER" id="PTHR30146">
    <property type="entry name" value="LACI-RELATED TRANSCRIPTIONAL REPRESSOR"/>
    <property type="match status" value="1"/>
</dbReference>
<keyword evidence="2 6" id="KW-0238">DNA-binding</keyword>
<dbReference type="InterPro" id="IPR000843">
    <property type="entry name" value="HTH_LacI"/>
</dbReference>
<evidence type="ECO:0000259" key="4">
    <source>
        <dbReference type="PROSITE" id="PS50932"/>
    </source>
</evidence>
<dbReference type="EMBL" id="CP121671">
    <property type="protein sequence ID" value="WFT76095.1"/>
    <property type="molecule type" value="Genomic_DNA"/>
</dbReference>
<dbReference type="PROSITE" id="PS50943">
    <property type="entry name" value="HTH_CROC1"/>
    <property type="match status" value="1"/>
</dbReference>
<dbReference type="InterPro" id="IPR010982">
    <property type="entry name" value="Lambda_DNA-bd_dom_sf"/>
</dbReference>
<evidence type="ECO:0000313" key="7">
    <source>
        <dbReference type="Proteomes" id="UP001221597"/>
    </source>
</evidence>
<keyword evidence="3" id="KW-0804">Transcription</keyword>
<evidence type="ECO:0000313" key="6">
    <source>
        <dbReference type="EMBL" id="WFT76095.1"/>
    </source>
</evidence>
<organism evidence="6 7">
    <name type="scientific">Halobacillus naozhouensis</name>
    <dbReference type="NCBI Taxonomy" id="554880"/>
    <lineage>
        <taxon>Bacteria</taxon>
        <taxon>Bacillati</taxon>
        <taxon>Bacillota</taxon>
        <taxon>Bacilli</taxon>
        <taxon>Bacillales</taxon>
        <taxon>Bacillaceae</taxon>
        <taxon>Halobacillus</taxon>
    </lineage>
</organism>
<keyword evidence="1" id="KW-0805">Transcription regulation</keyword>
<keyword evidence="7" id="KW-1185">Reference proteome</keyword>
<gene>
    <name evidence="6" type="ORF">P9989_06960</name>
</gene>
<dbReference type="Gene3D" id="3.40.50.2300">
    <property type="match status" value="2"/>
</dbReference>
<reference evidence="6 7" key="1">
    <citation type="submission" date="2023-04" db="EMBL/GenBank/DDBJ databases">
        <title>Genome sequence of Halobacillus naozhouensis KACC 21980.</title>
        <authorList>
            <person name="Kim S."/>
            <person name="Heo J."/>
            <person name="Kwon S.-W."/>
        </authorList>
    </citation>
    <scope>NUCLEOTIDE SEQUENCE [LARGE SCALE GENOMIC DNA]</scope>
    <source>
        <strain evidence="6 7">KCTC 13234</strain>
    </source>
</reference>
<evidence type="ECO:0000256" key="1">
    <source>
        <dbReference type="ARBA" id="ARBA00023015"/>
    </source>
</evidence>
<dbReference type="Proteomes" id="UP001221597">
    <property type="component" value="Chromosome"/>
</dbReference>
<evidence type="ECO:0000259" key="5">
    <source>
        <dbReference type="PROSITE" id="PS50943"/>
    </source>
</evidence>
<dbReference type="Pfam" id="PF00356">
    <property type="entry name" value="LacI"/>
    <property type="match status" value="1"/>
</dbReference>
<name>A0ABY8J0T0_9BACI</name>
<dbReference type="PROSITE" id="PS50932">
    <property type="entry name" value="HTH_LACI_2"/>
    <property type="match status" value="1"/>
</dbReference>
<dbReference type="PANTHER" id="PTHR30146:SF136">
    <property type="entry name" value="NTD BIOSYNTHESIS OPERON REGULATOR NTDR"/>
    <property type="match status" value="1"/>
</dbReference>